<keyword evidence="1" id="KW-0479">Metal-binding</keyword>
<dbReference type="InterPro" id="IPR013087">
    <property type="entry name" value="Znf_C2H2_type"/>
</dbReference>
<feature type="region of interest" description="Disordered" evidence="2">
    <location>
        <begin position="359"/>
        <end position="470"/>
    </location>
</feature>
<feature type="region of interest" description="Disordered" evidence="2">
    <location>
        <begin position="97"/>
        <end position="122"/>
    </location>
</feature>
<accession>A0ABR4LI25</accession>
<proteinExistence type="predicted"/>
<evidence type="ECO:0000259" key="3">
    <source>
        <dbReference type="PROSITE" id="PS50157"/>
    </source>
</evidence>
<reference evidence="4 5" key="1">
    <citation type="submission" date="2024-07" db="EMBL/GenBank/DDBJ databases">
        <title>Section-level genome sequencing and comparative genomics of Aspergillus sections Usti and Cavernicolus.</title>
        <authorList>
            <consortium name="Lawrence Berkeley National Laboratory"/>
            <person name="Nybo J.L."/>
            <person name="Vesth T.C."/>
            <person name="Theobald S."/>
            <person name="Frisvad J.C."/>
            <person name="Larsen T.O."/>
            <person name="Kjaerboelling I."/>
            <person name="Rothschild-Mancinelli K."/>
            <person name="Lyhne E.K."/>
            <person name="Kogle M.E."/>
            <person name="Barry K."/>
            <person name="Clum A."/>
            <person name="Na H."/>
            <person name="Ledsgaard L."/>
            <person name="Lin J."/>
            <person name="Lipzen A."/>
            <person name="Kuo A."/>
            <person name="Riley R."/>
            <person name="Mondo S."/>
            <person name="Labutti K."/>
            <person name="Haridas S."/>
            <person name="Pangalinan J."/>
            <person name="Salamov A.A."/>
            <person name="Simmons B.A."/>
            <person name="Magnuson J.K."/>
            <person name="Chen J."/>
            <person name="Drula E."/>
            <person name="Henrissat B."/>
            <person name="Wiebenga A."/>
            <person name="Lubbers R.J."/>
            <person name="Gomes A.C."/>
            <person name="Macurrencykelacurrency M.R."/>
            <person name="Stajich J."/>
            <person name="Grigoriev I.V."/>
            <person name="Mortensen U.H."/>
            <person name="De Vries R.P."/>
            <person name="Baker S.E."/>
            <person name="Andersen M.R."/>
        </authorList>
    </citation>
    <scope>NUCLEOTIDE SEQUENCE [LARGE SCALE GENOMIC DNA]</scope>
    <source>
        <strain evidence="4 5">CBS 449.75</strain>
    </source>
</reference>
<feature type="region of interest" description="Disordered" evidence="2">
    <location>
        <begin position="1"/>
        <end position="30"/>
    </location>
</feature>
<evidence type="ECO:0000313" key="5">
    <source>
        <dbReference type="Proteomes" id="UP001610432"/>
    </source>
</evidence>
<feature type="region of interest" description="Disordered" evidence="2">
    <location>
        <begin position="534"/>
        <end position="588"/>
    </location>
</feature>
<name>A0ABR4LI25_9EURO</name>
<keyword evidence="5" id="KW-1185">Reference proteome</keyword>
<feature type="region of interest" description="Disordered" evidence="2">
    <location>
        <begin position="251"/>
        <end position="305"/>
    </location>
</feature>
<evidence type="ECO:0000256" key="1">
    <source>
        <dbReference type="PROSITE-ProRule" id="PRU00042"/>
    </source>
</evidence>
<feature type="compositionally biased region" description="Basic and acidic residues" evidence="2">
    <location>
        <begin position="424"/>
        <end position="434"/>
    </location>
</feature>
<feature type="region of interest" description="Disordered" evidence="2">
    <location>
        <begin position="617"/>
        <end position="644"/>
    </location>
</feature>
<feature type="compositionally biased region" description="Polar residues" evidence="2">
    <location>
        <begin position="632"/>
        <end position="644"/>
    </location>
</feature>
<dbReference type="Proteomes" id="UP001610432">
    <property type="component" value="Unassembled WGS sequence"/>
</dbReference>
<dbReference type="EMBL" id="JBFXLQ010000043">
    <property type="protein sequence ID" value="KAL2864204.1"/>
    <property type="molecule type" value="Genomic_DNA"/>
</dbReference>
<dbReference type="Pfam" id="PF10680">
    <property type="entry name" value="RRN9"/>
    <property type="match status" value="1"/>
</dbReference>
<sequence>MSLYSDDQPAHTRRPPYTQPYRSLFGGSSQDIDKEQYAHFPGDGLLDYVDAAATTGGGLITGGEDADDDETYVSSRNKTYEFPPNRDSAAYPLLDSARMSVDSPPGTQDHPSSPPPYRPNRFHGTADLWLDLTRDDRETVESLEEIRARDLAAHLYNAHVLLSQGITEQNDGPGDTQLVNNLAEWTAWPMPSDDVPRRDERIRRLDDDRWTFRMKSDPRPSAELEESIIAFVLKTAKDRFRSREWDSSKSAKRTGFYQLNPDHPRSPTDGGSESDRPRADGYLHPAHRAKKNVLKSSNTQSDLDDTMCDTEWEDERESLSLHQRPTFLADDDVAREKLRPLARNIITRFEQLLEGIRLFHGPSGSENLSDKSRSRGRKRARSSSRASDMSSVYFGHESIEDTSGPKGDADTNSVYSRAPSATEKGARTELDRSQSRGRKRGRITSLPSRPRNTDAGSRNPSNHRRQRSTSATIRLGLIDWKDTVGIASMMRLPLAVIQRATHRFSALSGEEMVVPQFLEGSNERAMDDVRKCLSTESNPTEIQREESLPSKLARRSPPTRTSSTRRRSTSRGDSMSKTALPSGVGGTDTKKALVCPFKKCSRHKKGFSRVWNLNQHLKNIHPNYRPRDGKSQTRSGDSEQQQDV</sequence>
<dbReference type="RefSeq" id="XP_070883183.1">
    <property type="nucleotide sequence ID" value="XM_071025860.1"/>
</dbReference>
<organism evidence="4 5">
    <name type="scientific">Aspergillus lucknowensis</name>
    <dbReference type="NCBI Taxonomy" id="176173"/>
    <lineage>
        <taxon>Eukaryota</taxon>
        <taxon>Fungi</taxon>
        <taxon>Dikarya</taxon>
        <taxon>Ascomycota</taxon>
        <taxon>Pezizomycotina</taxon>
        <taxon>Eurotiomycetes</taxon>
        <taxon>Eurotiomycetidae</taxon>
        <taxon>Eurotiales</taxon>
        <taxon>Aspergillaceae</taxon>
        <taxon>Aspergillus</taxon>
        <taxon>Aspergillus subgen. Nidulantes</taxon>
    </lineage>
</organism>
<feature type="domain" description="C2H2-type" evidence="3">
    <location>
        <begin position="598"/>
        <end position="626"/>
    </location>
</feature>
<comment type="caution">
    <text evidence="4">The sequence shown here is derived from an EMBL/GenBank/DDBJ whole genome shotgun (WGS) entry which is preliminary data.</text>
</comment>
<evidence type="ECO:0000256" key="2">
    <source>
        <dbReference type="SAM" id="MobiDB-lite"/>
    </source>
</evidence>
<protein>
    <recommendedName>
        <fullName evidence="3">C2H2-type domain-containing protein</fullName>
    </recommendedName>
</protein>
<dbReference type="GeneID" id="98140932"/>
<keyword evidence="1" id="KW-0863">Zinc-finger</keyword>
<gene>
    <name evidence="4" type="ORF">BJX67DRAFT_227891</name>
</gene>
<evidence type="ECO:0000313" key="4">
    <source>
        <dbReference type="EMBL" id="KAL2864204.1"/>
    </source>
</evidence>
<dbReference type="PROSITE" id="PS50157">
    <property type="entry name" value="ZINC_FINGER_C2H2_2"/>
    <property type="match status" value="1"/>
</dbReference>
<keyword evidence="1" id="KW-0862">Zinc</keyword>
<dbReference type="InterPro" id="IPR019622">
    <property type="entry name" value="Rrn9_dom"/>
</dbReference>